<evidence type="ECO:0000259" key="1">
    <source>
        <dbReference type="PROSITE" id="PS51186"/>
    </source>
</evidence>
<proteinExistence type="predicted"/>
<name>U2EAW0_9GAMM</name>
<dbReference type="GO" id="GO:0016747">
    <property type="term" value="F:acyltransferase activity, transferring groups other than amino-acyl groups"/>
    <property type="evidence" value="ECO:0007669"/>
    <property type="project" value="InterPro"/>
</dbReference>
<accession>U2EAW0</accession>
<dbReference type="RefSeq" id="WP_006913292.1">
    <property type="nucleotide sequence ID" value="NZ_AFNV02000001.1"/>
</dbReference>
<dbReference type="InterPro" id="IPR051531">
    <property type="entry name" value="N-acetyltransferase"/>
</dbReference>
<evidence type="ECO:0000313" key="2">
    <source>
        <dbReference type="EMBL" id="ERJ20791.1"/>
    </source>
</evidence>
<dbReference type="AlphaFoldDB" id="U2EAW0"/>
<dbReference type="OrthoDB" id="9801656at2"/>
<sequence>MISMPQRLTTPSLTLREPNSGDAEAIFAFASDPAVTRFMTWAQHVDLDDSRDFLEDVAAGWSSGEDYCWLIEHAEQGAIGTVACSFSEHGAEIGYVLARSAWGEGFAREASAAVFDAAQQIDDLYRIWATCDTENVASIRILEALGMAYEGRLHRWSPRPNQLDSDSAPRDVFMYAWTR</sequence>
<dbReference type="PROSITE" id="PS51186">
    <property type="entry name" value="GNAT"/>
    <property type="match status" value="1"/>
</dbReference>
<dbReference type="SUPFAM" id="SSF55729">
    <property type="entry name" value="Acyl-CoA N-acyltransferases (Nat)"/>
    <property type="match status" value="1"/>
</dbReference>
<gene>
    <name evidence="2" type="ORF">SSPSH_000133</name>
</gene>
<feature type="domain" description="N-acetyltransferase" evidence="1">
    <location>
        <begin position="13"/>
        <end position="179"/>
    </location>
</feature>
<keyword evidence="3" id="KW-1185">Reference proteome</keyword>
<dbReference type="Gene3D" id="3.40.630.30">
    <property type="match status" value="1"/>
</dbReference>
<dbReference type="STRING" id="1033802.SSPSH_000133"/>
<dbReference type="EMBL" id="AFNV02000001">
    <property type="protein sequence ID" value="ERJ20791.1"/>
    <property type="molecule type" value="Genomic_DNA"/>
</dbReference>
<dbReference type="InterPro" id="IPR000182">
    <property type="entry name" value="GNAT_dom"/>
</dbReference>
<evidence type="ECO:0000313" key="3">
    <source>
        <dbReference type="Proteomes" id="UP000006242"/>
    </source>
</evidence>
<dbReference type="Pfam" id="PF13302">
    <property type="entry name" value="Acetyltransf_3"/>
    <property type="match status" value="1"/>
</dbReference>
<dbReference type="Proteomes" id="UP000006242">
    <property type="component" value="Unassembled WGS sequence"/>
</dbReference>
<comment type="caution">
    <text evidence="2">The sequence shown here is derived from an EMBL/GenBank/DDBJ whole genome shotgun (WGS) entry which is preliminary data.</text>
</comment>
<organism evidence="2 3">
    <name type="scientific">Salinisphaera shabanensis E1L3A</name>
    <dbReference type="NCBI Taxonomy" id="1033802"/>
    <lineage>
        <taxon>Bacteria</taxon>
        <taxon>Pseudomonadati</taxon>
        <taxon>Pseudomonadota</taxon>
        <taxon>Gammaproteobacteria</taxon>
        <taxon>Salinisphaerales</taxon>
        <taxon>Salinisphaeraceae</taxon>
        <taxon>Salinisphaera</taxon>
    </lineage>
</organism>
<reference evidence="2 3" key="2">
    <citation type="journal article" date="2013" name="PLoS ONE">
        <title>INDIGO - INtegrated Data Warehouse of MIcrobial GenOmes with Examples from the Red Sea Extremophiles.</title>
        <authorList>
            <person name="Alam I."/>
            <person name="Antunes A."/>
            <person name="Kamau A.A."/>
            <person name="Ba Alawi W."/>
            <person name="Kalkatawi M."/>
            <person name="Stingl U."/>
            <person name="Bajic V.B."/>
        </authorList>
    </citation>
    <scope>NUCLEOTIDE SEQUENCE [LARGE SCALE GENOMIC DNA]</scope>
    <source>
        <strain evidence="2 3">E1L3A</strain>
    </source>
</reference>
<dbReference type="PANTHER" id="PTHR43792">
    <property type="entry name" value="GNAT FAMILY, PUTATIVE (AFU_ORTHOLOGUE AFUA_3G00765)-RELATED-RELATED"/>
    <property type="match status" value="1"/>
</dbReference>
<reference evidence="2 3" key="1">
    <citation type="journal article" date="2011" name="J. Bacteriol.">
        <title>Genome sequence of Salinisphaera shabanensis, a gammaproteobacterium from the harsh, variable environment of the brine-seawater interface of the Shaban Deep in the Red Sea.</title>
        <authorList>
            <person name="Antunes A."/>
            <person name="Alam I."/>
            <person name="Bajic V.B."/>
            <person name="Stingl U."/>
        </authorList>
    </citation>
    <scope>NUCLEOTIDE SEQUENCE [LARGE SCALE GENOMIC DNA]</scope>
    <source>
        <strain evidence="2 3">E1L3A</strain>
    </source>
</reference>
<dbReference type="eggNOG" id="COG1670">
    <property type="taxonomic scope" value="Bacteria"/>
</dbReference>
<dbReference type="InterPro" id="IPR016181">
    <property type="entry name" value="Acyl_CoA_acyltransferase"/>
</dbReference>
<protein>
    <submittedName>
        <fullName evidence="2">Acetyltransferase protein</fullName>
    </submittedName>
</protein>